<name>A0A501XFX7_9SPHN</name>
<proteinExistence type="predicted"/>
<dbReference type="InterPro" id="IPR000551">
    <property type="entry name" value="MerR-type_HTH_dom"/>
</dbReference>
<accession>A0A501XFX7</accession>
<comment type="caution">
    <text evidence="2">The sequence shown here is derived from an EMBL/GenBank/DDBJ whole genome shotgun (WGS) entry which is preliminary data.</text>
</comment>
<evidence type="ECO:0000259" key="1">
    <source>
        <dbReference type="Pfam" id="PF13411"/>
    </source>
</evidence>
<dbReference type="SUPFAM" id="SSF46955">
    <property type="entry name" value="Putative DNA-binding domain"/>
    <property type="match status" value="1"/>
</dbReference>
<dbReference type="InterPro" id="IPR009061">
    <property type="entry name" value="DNA-bd_dom_put_sf"/>
</dbReference>
<gene>
    <name evidence="2" type="ORF">FJQ54_14265</name>
</gene>
<dbReference type="Proteomes" id="UP000319897">
    <property type="component" value="Unassembled WGS sequence"/>
</dbReference>
<keyword evidence="3" id="KW-1185">Reference proteome</keyword>
<dbReference type="OrthoDB" id="9810140at2"/>
<dbReference type="Gene3D" id="1.10.1660.10">
    <property type="match status" value="1"/>
</dbReference>
<dbReference type="CDD" id="cd04765">
    <property type="entry name" value="HTH_MlrA-like_sg2"/>
    <property type="match status" value="1"/>
</dbReference>
<organism evidence="2 3">
    <name type="scientific">Sandaracinobacter neustonicus</name>
    <dbReference type="NCBI Taxonomy" id="1715348"/>
    <lineage>
        <taxon>Bacteria</taxon>
        <taxon>Pseudomonadati</taxon>
        <taxon>Pseudomonadota</taxon>
        <taxon>Alphaproteobacteria</taxon>
        <taxon>Sphingomonadales</taxon>
        <taxon>Sphingosinicellaceae</taxon>
        <taxon>Sandaracinobacter</taxon>
    </lineage>
</organism>
<dbReference type="AlphaFoldDB" id="A0A501XFX7"/>
<feature type="domain" description="HTH merR-type" evidence="1">
    <location>
        <begin position="19"/>
        <end position="85"/>
    </location>
</feature>
<protein>
    <submittedName>
        <fullName evidence="2">MerR family transcriptional regulator</fullName>
    </submittedName>
</protein>
<reference evidence="2 3" key="1">
    <citation type="submission" date="2019-06" db="EMBL/GenBank/DDBJ databases">
        <authorList>
            <person name="Lee I."/>
            <person name="Jang G.I."/>
            <person name="Hwang C.Y."/>
        </authorList>
    </citation>
    <scope>NUCLEOTIDE SEQUENCE [LARGE SCALE GENOMIC DNA]</scope>
    <source>
        <strain evidence="2 3">PAMC 28131</strain>
    </source>
</reference>
<dbReference type="Pfam" id="PF13411">
    <property type="entry name" value="MerR_1"/>
    <property type="match status" value="1"/>
</dbReference>
<evidence type="ECO:0000313" key="3">
    <source>
        <dbReference type="Proteomes" id="UP000319897"/>
    </source>
</evidence>
<evidence type="ECO:0000313" key="2">
    <source>
        <dbReference type="EMBL" id="TPE59223.1"/>
    </source>
</evidence>
<sequence length="157" mass="16750">MALPPEADADGKDPAAFRTIREVSELLDVPQHVLRFWETRFPELKPLQRGGNRRYYRPGDVAFASALHKLLHKDGYTVKGVRKLITDHGAGNLVAIANGESVAAKGRGRPAAIAPVTPIASEPAPAPIPLPTAAATSHSLLTELLVLRDRLASALAA</sequence>
<dbReference type="EMBL" id="VFSU01000031">
    <property type="protein sequence ID" value="TPE59223.1"/>
    <property type="molecule type" value="Genomic_DNA"/>
</dbReference>
<dbReference type="RefSeq" id="WP_140929094.1">
    <property type="nucleotide sequence ID" value="NZ_VFSU01000031.1"/>
</dbReference>
<dbReference type="GO" id="GO:0006355">
    <property type="term" value="P:regulation of DNA-templated transcription"/>
    <property type="evidence" value="ECO:0007669"/>
    <property type="project" value="InterPro"/>
</dbReference>
<dbReference type="GO" id="GO:0003677">
    <property type="term" value="F:DNA binding"/>
    <property type="evidence" value="ECO:0007669"/>
    <property type="project" value="InterPro"/>
</dbReference>